<dbReference type="InterPro" id="IPR011650">
    <property type="entry name" value="Peptidase_M20_dimer"/>
</dbReference>
<dbReference type="InterPro" id="IPR052030">
    <property type="entry name" value="Peptidase_M20/M20A_hydrolases"/>
</dbReference>
<dbReference type="SUPFAM" id="SSF53187">
    <property type="entry name" value="Zn-dependent exopeptidases"/>
    <property type="match status" value="1"/>
</dbReference>
<dbReference type="Gene3D" id="3.30.70.360">
    <property type="match status" value="1"/>
</dbReference>
<dbReference type="PANTHER" id="PTHR30575:SF3">
    <property type="entry name" value="PEPTIDASE M20 DIMERISATION DOMAIN-CONTAINING PROTEIN"/>
    <property type="match status" value="1"/>
</dbReference>
<dbReference type="Pfam" id="PF07687">
    <property type="entry name" value="M20_dimer"/>
    <property type="match status" value="1"/>
</dbReference>
<dbReference type="NCBIfam" id="TIGR01891">
    <property type="entry name" value="amidohydrolases"/>
    <property type="match status" value="1"/>
</dbReference>
<dbReference type="Pfam" id="PF01546">
    <property type="entry name" value="Peptidase_M20"/>
    <property type="match status" value="1"/>
</dbReference>
<gene>
    <name evidence="2" type="ORF">GP475_11250</name>
</gene>
<dbReference type="PANTHER" id="PTHR30575">
    <property type="entry name" value="PEPTIDASE M20"/>
    <property type="match status" value="1"/>
</dbReference>
<dbReference type="FunFam" id="3.30.70.360:FF:000004">
    <property type="entry name" value="Peptidase M20 domain-containing protein 2"/>
    <property type="match status" value="1"/>
</dbReference>
<keyword evidence="2" id="KW-0378">Hydrolase</keyword>
<evidence type="ECO:0000313" key="3">
    <source>
        <dbReference type="Proteomes" id="UP000516320"/>
    </source>
</evidence>
<dbReference type="GO" id="GO:0046657">
    <property type="term" value="P:folic acid catabolic process"/>
    <property type="evidence" value="ECO:0007669"/>
    <property type="project" value="TreeGrafter"/>
</dbReference>
<dbReference type="EMBL" id="CP046884">
    <property type="protein sequence ID" value="QNQ91145.1"/>
    <property type="molecule type" value="Genomic_DNA"/>
</dbReference>
<dbReference type="Proteomes" id="UP000516320">
    <property type="component" value="Chromosome"/>
</dbReference>
<dbReference type="InterPro" id="IPR002933">
    <property type="entry name" value="Peptidase_M20"/>
</dbReference>
<dbReference type="GO" id="GO:0005737">
    <property type="term" value="C:cytoplasm"/>
    <property type="evidence" value="ECO:0007669"/>
    <property type="project" value="TreeGrafter"/>
</dbReference>
<reference evidence="2 3" key="1">
    <citation type="submission" date="2019-12" db="EMBL/GenBank/DDBJ databases">
        <title>Corynebacterium sp. nov., isolated from feces of the Anser Albifrons in China.</title>
        <authorList>
            <person name="Liu Q."/>
        </authorList>
    </citation>
    <scope>NUCLEOTIDE SEQUENCE [LARGE SCALE GENOMIC DNA]</scope>
    <source>
        <strain evidence="2 3">4H37-19</strain>
    </source>
</reference>
<dbReference type="InterPro" id="IPR036264">
    <property type="entry name" value="Bact_exopeptidase_dim_dom"/>
</dbReference>
<dbReference type="CDD" id="cd03887">
    <property type="entry name" value="M20_Acy1L2"/>
    <property type="match status" value="1"/>
</dbReference>
<keyword evidence="3" id="KW-1185">Reference proteome</keyword>
<evidence type="ECO:0000313" key="2">
    <source>
        <dbReference type="EMBL" id="QNQ91145.1"/>
    </source>
</evidence>
<dbReference type="SUPFAM" id="SSF55031">
    <property type="entry name" value="Bacterial exopeptidase dimerisation domain"/>
    <property type="match status" value="1"/>
</dbReference>
<dbReference type="InterPro" id="IPR017439">
    <property type="entry name" value="Amidohydrolase"/>
</dbReference>
<feature type="domain" description="Peptidase M20 dimerisation" evidence="1">
    <location>
        <begin position="246"/>
        <end position="337"/>
    </location>
</feature>
<dbReference type="GO" id="GO:0016805">
    <property type="term" value="F:dipeptidase activity"/>
    <property type="evidence" value="ECO:0007669"/>
    <property type="project" value="TreeGrafter"/>
</dbReference>
<protein>
    <submittedName>
        <fullName evidence="2">Amidohydrolase</fullName>
    </submittedName>
</protein>
<dbReference type="Gene3D" id="3.40.630.10">
    <property type="entry name" value="Zn peptidases"/>
    <property type="match status" value="1"/>
</dbReference>
<evidence type="ECO:0000259" key="1">
    <source>
        <dbReference type="Pfam" id="PF07687"/>
    </source>
</evidence>
<sequence length="479" mass="51971">MVFPRFALRPCRSNFLKTVASSYSRKDVLGVRQPSTAYLDYVSQHIAEGVAAAEAERRQETAECKADYSHQTEVWQKITDAAENLRPELEDILQDLHAHPEVAFEERYAQSCLVEHLKSHGFHPELGVYGVGTSFRAEFASADFDPQRHRSIAIMAEYDALPGLGHACGHNIIAAVGLGAFISLHQVLSQLSYSGRVILIGTPAEEGHSGKEYMIRGGMLDGVDMAMMVHPFGHDISSHAWVGRRTLQATFRGIAAHASAQPFMGRNALDAASLAYQGMGLLRQQMPPCDRLHAVISEGGRQPSIIPDSATMNIYVRSLHTETLVDLSKRVNDILDGAALMTGTEVEKEWDQHPATLPVRNNAVMAARWARSQARRGRVALPAGVIPDTLAASTDFGNVSQRVPGIHPMIKVSPPDVALHTEAFARWTKSPEATTTAVDGAVGLAEVAADLLFDENFAAAAAQEFEDNGGVMSVAETFG</sequence>
<accession>A0A7H0SRH0</accession>
<proteinExistence type="predicted"/>
<dbReference type="KEGG" id="cpoy:GP475_11250"/>
<dbReference type="AlphaFoldDB" id="A0A7H0SRH0"/>
<name>A0A7H0SRH0_9CORY</name>
<dbReference type="GO" id="GO:0071713">
    <property type="term" value="F:para-aminobenzoyl-glutamate hydrolase activity"/>
    <property type="evidence" value="ECO:0007669"/>
    <property type="project" value="TreeGrafter"/>
</dbReference>
<organism evidence="2 3">
    <name type="scientific">Corynebacterium poyangense</name>
    <dbReference type="NCBI Taxonomy" id="2684405"/>
    <lineage>
        <taxon>Bacteria</taxon>
        <taxon>Bacillati</taxon>
        <taxon>Actinomycetota</taxon>
        <taxon>Actinomycetes</taxon>
        <taxon>Mycobacteriales</taxon>
        <taxon>Corynebacteriaceae</taxon>
        <taxon>Corynebacterium</taxon>
    </lineage>
</organism>